<comment type="caution">
    <text evidence="11">The sequence shown here is derived from an EMBL/GenBank/DDBJ whole genome shotgun (WGS) entry which is preliminary data.</text>
</comment>
<accession>A0A9D3N1K7</accession>
<dbReference type="EMBL" id="JAHKSW010000028">
    <property type="protein sequence ID" value="KAG7314326.1"/>
    <property type="molecule type" value="Genomic_DNA"/>
</dbReference>
<keyword evidence="5 10" id="KW-1133">Transmembrane helix</keyword>
<dbReference type="OrthoDB" id="8940158at2759"/>
<keyword evidence="7 10" id="KW-0472">Membrane</keyword>
<evidence type="ECO:0000256" key="5">
    <source>
        <dbReference type="ARBA" id="ARBA00022989"/>
    </source>
</evidence>
<keyword evidence="4 10" id="KW-0812">Transmembrane</keyword>
<dbReference type="GO" id="GO:0034220">
    <property type="term" value="P:monoatomic ion transmembrane transport"/>
    <property type="evidence" value="ECO:0007669"/>
    <property type="project" value="UniProtKB-KW"/>
</dbReference>
<keyword evidence="12" id="KW-1185">Reference proteome</keyword>
<sequence>MKHLDQLLQTNVGRFGTFHLGLLILENTVDDNFFCPCKHDYNHAICFLYAFVPAIASLLGTLCFMDLDGIERIVYSLLNILTWLSLFFLDGRYLACAYSNWKGVYTKSDTLGIEKWCKPTGNETSEYRSQERTLELMAISQFTGFVLMIVVIGGFVLFKYCKRCKQEPLANTGAPEQPPPDEGVPLQSKQMPQEEQE</sequence>
<dbReference type="AlphaFoldDB" id="A0A9D3N1K7"/>
<dbReference type="GO" id="GO:0016020">
    <property type="term" value="C:membrane"/>
    <property type="evidence" value="ECO:0007669"/>
    <property type="project" value="UniProtKB-SubCell"/>
</dbReference>
<dbReference type="Pfam" id="PF14798">
    <property type="entry name" value="Ca_hom_mod"/>
    <property type="match status" value="1"/>
</dbReference>
<feature type="transmembrane region" description="Helical" evidence="10">
    <location>
        <begin position="41"/>
        <end position="65"/>
    </location>
</feature>
<evidence type="ECO:0000256" key="9">
    <source>
        <dbReference type="SAM" id="MobiDB-lite"/>
    </source>
</evidence>
<organism evidence="11 12">
    <name type="scientific">Hemibagrus wyckioides</name>
    <dbReference type="NCBI Taxonomy" id="337641"/>
    <lineage>
        <taxon>Eukaryota</taxon>
        <taxon>Metazoa</taxon>
        <taxon>Chordata</taxon>
        <taxon>Craniata</taxon>
        <taxon>Vertebrata</taxon>
        <taxon>Euteleostomi</taxon>
        <taxon>Actinopterygii</taxon>
        <taxon>Neopterygii</taxon>
        <taxon>Teleostei</taxon>
        <taxon>Ostariophysi</taxon>
        <taxon>Siluriformes</taxon>
        <taxon>Bagridae</taxon>
        <taxon>Hemibagrus</taxon>
    </lineage>
</organism>
<proteinExistence type="inferred from homology"/>
<feature type="region of interest" description="Disordered" evidence="9">
    <location>
        <begin position="169"/>
        <end position="197"/>
    </location>
</feature>
<evidence type="ECO:0000256" key="2">
    <source>
        <dbReference type="ARBA" id="ARBA00008497"/>
    </source>
</evidence>
<reference evidence="11 12" key="1">
    <citation type="submission" date="2021-06" db="EMBL/GenBank/DDBJ databases">
        <title>Chromosome-level genome assembly of the red-tail catfish (Hemibagrus wyckioides).</title>
        <authorList>
            <person name="Shao F."/>
        </authorList>
    </citation>
    <scope>NUCLEOTIDE SEQUENCE [LARGE SCALE GENOMIC DNA]</scope>
    <source>
        <strain evidence="11">EC202008001</strain>
        <tissue evidence="11">Blood</tissue>
    </source>
</reference>
<keyword evidence="8" id="KW-0407">Ion channel</keyword>
<evidence type="ECO:0000256" key="4">
    <source>
        <dbReference type="ARBA" id="ARBA00022692"/>
    </source>
</evidence>
<name>A0A9D3N1K7_9TELE</name>
<keyword evidence="3" id="KW-0813">Transport</keyword>
<dbReference type="InterPro" id="IPR029569">
    <property type="entry name" value="CALHM"/>
</dbReference>
<evidence type="ECO:0000256" key="7">
    <source>
        <dbReference type="ARBA" id="ARBA00023136"/>
    </source>
</evidence>
<comment type="subcellular location">
    <subcellularLocation>
        <location evidence="1">Membrane</location>
        <topology evidence="1">Multi-pass membrane protein</topology>
    </subcellularLocation>
</comment>
<evidence type="ECO:0000256" key="1">
    <source>
        <dbReference type="ARBA" id="ARBA00004141"/>
    </source>
</evidence>
<evidence type="ECO:0000256" key="8">
    <source>
        <dbReference type="ARBA" id="ARBA00023303"/>
    </source>
</evidence>
<evidence type="ECO:0000256" key="3">
    <source>
        <dbReference type="ARBA" id="ARBA00022448"/>
    </source>
</evidence>
<dbReference type="Proteomes" id="UP000824219">
    <property type="component" value="Linkage Group LG28"/>
</dbReference>
<evidence type="ECO:0000256" key="10">
    <source>
        <dbReference type="SAM" id="Phobius"/>
    </source>
</evidence>
<feature type="compositionally biased region" description="Polar residues" evidence="9">
    <location>
        <begin position="187"/>
        <end position="197"/>
    </location>
</feature>
<keyword evidence="6" id="KW-0406">Ion transport</keyword>
<evidence type="ECO:0000256" key="6">
    <source>
        <dbReference type="ARBA" id="ARBA00023065"/>
    </source>
</evidence>
<evidence type="ECO:0000313" key="11">
    <source>
        <dbReference type="EMBL" id="KAG7314326.1"/>
    </source>
</evidence>
<evidence type="ECO:0000313" key="12">
    <source>
        <dbReference type="Proteomes" id="UP000824219"/>
    </source>
</evidence>
<comment type="similarity">
    <text evidence="2">Belongs to the CALHM family.</text>
</comment>
<feature type="transmembrane region" description="Helical" evidence="10">
    <location>
        <begin position="77"/>
        <end position="95"/>
    </location>
</feature>
<dbReference type="GO" id="GO:1904669">
    <property type="term" value="P:ATP export"/>
    <property type="evidence" value="ECO:0007669"/>
    <property type="project" value="UniProtKB-ARBA"/>
</dbReference>
<gene>
    <name evidence="11" type="ORF">KOW79_021629</name>
</gene>
<feature type="transmembrane region" description="Helical" evidence="10">
    <location>
        <begin position="136"/>
        <end position="158"/>
    </location>
</feature>
<protein>
    <submittedName>
        <fullName evidence="11">Uncharacterized protein</fullName>
    </submittedName>
</protein>